<dbReference type="AlphaFoldDB" id="Q2RPL1"/>
<dbReference type="InterPro" id="IPR000524">
    <property type="entry name" value="Tscrpt_reg_HTH_GntR"/>
</dbReference>
<gene>
    <name evidence="5" type="ordered locus">Rru_A3139</name>
</gene>
<dbReference type="EnsemblBacteria" id="ABC23934">
    <property type="protein sequence ID" value="ABC23934"/>
    <property type="gene ID" value="Rru_A3139"/>
</dbReference>
<dbReference type="InterPro" id="IPR036388">
    <property type="entry name" value="WH-like_DNA-bd_sf"/>
</dbReference>
<keyword evidence="6" id="KW-1185">Reference proteome</keyword>
<dbReference type="SUPFAM" id="SSF46785">
    <property type="entry name" value="Winged helix' DNA-binding domain"/>
    <property type="match status" value="1"/>
</dbReference>
<dbReference type="InterPro" id="IPR011711">
    <property type="entry name" value="GntR_C"/>
</dbReference>
<organism evidence="5 6">
    <name type="scientific">Rhodospirillum rubrum (strain ATCC 11170 / ATH 1.1.1 / DSM 467 / LMG 4362 / NCIMB 8255 / S1)</name>
    <dbReference type="NCBI Taxonomy" id="269796"/>
    <lineage>
        <taxon>Bacteria</taxon>
        <taxon>Pseudomonadati</taxon>
        <taxon>Pseudomonadota</taxon>
        <taxon>Alphaproteobacteria</taxon>
        <taxon>Rhodospirillales</taxon>
        <taxon>Rhodospirillaceae</taxon>
        <taxon>Rhodospirillum</taxon>
    </lineage>
</organism>
<evidence type="ECO:0000259" key="4">
    <source>
        <dbReference type="PROSITE" id="PS50949"/>
    </source>
</evidence>
<proteinExistence type="predicted"/>
<dbReference type="SMART" id="SM00345">
    <property type="entry name" value="HTH_GNTR"/>
    <property type="match status" value="1"/>
</dbReference>
<dbReference type="Pfam" id="PF07729">
    <property type="entry name" value="FCD"/>
    <property type="match status" value="1"/>
</dbReference>
<evidence type="ECO:0000256" key="2">
    <source>
        <dbReference type="ARBA" id="ARBA00023125"/>
    </source>
</evidence>
<dbReference type="CDD" id="cd07377">
    <property type="entry name" value="WHTH_GntR"/>
    <property type="match status" value="1"/>
</dbReference>
<dbReference type="eggNOG" id="COG1802">
    <property type="taxonomic scope" value="Bacteria"/>
</dbReference>
<keyword evidence="3" id="KW-0804">Transcription</keyword>
<dbReference type="Proteomes" id="UP000001929">
    <property type="component" value="Chromosome"/>
</dbReference>
<dbReference type="PhylomeDB" id="Q2RPL1"/>
<dbReference type="InterPro" id="IPR036390">
    <property type="entry name" value="WH_DNA-bd_sf"/>
</dbReference>
<dbReference type="PROSITE" id="PS50949">
    <property type="entry name" value="HTH_GNTR"/>
    <property type="match status" value="1"/>
</dbReference>
<dbReference type="GO" id="GO:0003677">
    <property type="term" value="F:DNA binding"/>
    <property type="evidence" value="ECO:0007669"/>
    <property type="project" value="UniProtKB-KW"/>
</dbReference>
<feature type="domain" description="HTH gntR-type" evidence="4">
    <location>
        <begin position="71"/>
        <end position="138"/>
    </location>
</feature>
<keyword evidence="1" id="KW-0805">Transcription regulation</keyword>
<sequence length="284" mass="31270">MPNFTHNQAIHAGVRLFFRLWPRVERNGISTAIANGWGMAVIKTGDDGDLGEDARSGAAGEAGSEAAWAPALLSRQIAQTLRTMIATDDLPPGARLRERTLAERLQVSRTPLREALNILRGDGLVTLTPNRGAVVTVLSSAQVQEKLAVLGLIEGFGGELACQNASEDEIAEIRALHYDMAAAFERRDRAVYFRTNQAIHRAIQVAAHNTTLLEVFEQINRQIYRYRYQGSLNAQTWHTALAEHEEIIRLLSARAAEALGALLRAHVHSTWDKIDWAALTPAVK</sequence>
<reference evidence="5 6" key="1">
    <citation type="journal article" date="2011" name="Stand. Genomic Sci.">
        <title>Complete genome sequence of Rhodospirillum rubrum type strain (S1).</title>
        <authorList>
            <person name="Munk A.C."/>
            <person name="Copeland A."/>
            <person name="Lucas S."/>
            <person name="Lapidus A."/>
            <person name="Del Rio T.G."/>
            <person name="Barry K."/>
            <person name="Detter J.C."/>
            <person name="Hammon N."/>
            <person name="Israni S."/>
            <person name="Pitluck S."/>
            <person name="Brettin T."/>
            <person name="Bruce D."/>
            <person name="Han C."/>
            <person name="Tapia R."/>
            <person name="Gilna P."/>
            <person name="Schmutz J."/>
            <person name="Larimer F."/>
            <person name="Land M."/>
            <person name="Kyrpides N.C."/>
            <person name="Mavromatis K."/>
            <person name="Richardson P."/>
            <person name="Rohde M."/>
            <person name="Goker M."/>
            <person name="Klenk H.P."/>
            <person name="Zhang Y."/>
            <person name="Roberts G.P."/>
            <person name="Reslewic S."/>
            <person name="Schwartz D.C."/>
        </authorList>
    </citation>
    <scope>NUCLEOTIDE SEQUENCE [LARGE SCALE GENOMIC DNA]</scope>
    <source>
        <strain evidence="6">ATCC 11170 / ATH 1.1.1 / DSM 467 / LMG 4362 / NCIMB 8255 / S1</strain>
    </source>
</reference>
<name>Q2RPL1_RHORT</name>
<dbReference type="GO" id="GO:0003700">
    <property type="term" value="F:DNA-binding transcription factor activity"/>
    <property type="evidence" value="ECO:0007669"/>
    <property type="project" value="InterPro"/>
</dbReference>
<dbReference type="SUPFAM" id="SSF48008">
    <property type="entry name" value="GntR ligand-binding domain-like"/>
    <property type="match status" value="1"/>
</dbReference>
<evidence type="ECO:0000256" key="1">
    <source>
        <dbReference type="ARBA" id="ARBA00023015"/>
    </source>
</evidence>
<evidence type="ECO:0000313" key="5">
    <source>
        <dbReference type="EMBL" id="ABC23934.1"/>
    </source>
</evidence>
<dbReference type="InterPro" id="IPR008920">
    <property type="entry name" value="TF_FadR/GntR_C"/>
</dbReference>
<dbReference type="PRINTS" id="PR00035">
    <property type="entry name" value="HTHGNTR"/>
</dbReference>
<dbReference type="HOGENOM" id="CLU_017584_5_4_5"/>
<dbReference type="Gene3D" id="1.20.120.530">
    <property type="entry name" value="GntR ligand-binding domain-like"/>
    <property type="match status" value="1"/>
</dbReference>
<dbReference type="STRING" id="269796.Rru_A3139"/>
<accession>Q2RPL1</accession>
<dbReference type="PATRIC" id="fig|269796.9.peg.3252"/>
<dbReference type="KEGG" id="rru:Rru_A3139"/>
<dbReference type="PANTHER" id="PTHR43537">
    <property type="entry name" value="TRANSCRIPTIONAL REGULATOR, GNTR FAMILY"/>
    <property type="match status" value="1"/>
</dbReference>
<evidence type="ECO:0000256" key="3">
    <source>
        <dbReference type="ARBA" id="ARBA00023163"/>
    </source>
</evidence>
<dbReference type="Gene3D" id="1.10.10.10">
    <property type="entry name" value="Winged helix-like DNA-binding domain superfamily/Winged helix DNA-binding domain"/>
    <property type="match status" value="1"/>
</dbReference>
<dbReference type="Pfam" id="PF00392">
    <property type="entry name" value="GntR"/>
    <property type="match status" value="1"/>
</dbReference>
<keyword evidence="2" id="KW-0238">DNA-binding</keyword>
<protein>
    <submittedName>
        <fullName evidence="5">Transcriptional regulator, GntR family</fullName>
    </submittedName>
</protein>
<dbReference type="EMBL" id="CP000230">
    <property type="protein sequence ID" value="ABC23934.1"/>
    <property type="molecule type" value="Genomic_DNA"/>
</dbReference>
<dbReference type="SMART" id="SM00895">
    <property type="entry name" value="FCD"/>
    <property type="match status" value="1"/>
</dbReference>
<evidence type="ECO:0000313" key="6">
    <source>
        <dbReference type="Proteomes" id="UP000001929"/>
    </source>
</evidence>
<dbReference type="PANTHER" id="PTHR43537:SF50">
    <property type="entry name" value="TRANSCRIPTIONAL REGULATORY PROTEIN"/>
    <property type="match status" value="1"/>
</dbReference>